<evidence type="ECO:0000313" key="2">
    <source>
        <dbReference type="EMBL" id="CAG5082038.1"/>
    </source>
</evidence>
<accession>A0ABN7RSV8</accession>
<feature type="compositionally biased region" description="Basic residues" evidence="1">
    <location>
        <begin position="298"/>
        <end position="310"/>
    </location>
</feature>
<evidence type="ECO:0000256" key="1">
    <source>
        <dbReference type="SAM" id="MobiDB-lite"/>
    </source>
</evidence>
<keyword evidence="3" id="KW-1185">Reference proteome</keyword>
<feature type="compositionally biased region" description="Polar residues" evidence="1">
    <location>
        <begin position="201"/>
        <end position="215"/>
    </location>
</feature>
<reference evidence="2 3" key="1">
    <citation type="submission" date="2021-04" db="EMBL/GenBank/DDBJ databases">
        <authorList>
            <person name="Bliznina A."/>
        </authorList>
    </citation>
    <scope>NUCLEOTIDE SEQUENCE [LARGE SCALE GENOMIC DNA]</scope>
</reference>
<gene>
    <name evidence="2" type="ORF">OKIOD_LOCUS1578</name>
</gene>
<feature type="region of interest" description="Disordered" evidence="1">
    <location>
        <begin position="193"/>
        <end position="310"/>
    </location>
</feature>
<evidence type="ECO:0000313" key="3">
    <source>
        <dbReference type="Proteomes" id="UP001158576"/>
    </source>
</evidence>
<sequence length="310" mass="34836">MNRLAAALETSKLLPKSWNYPSQVDDSRLSERSKKILKKFEKLDETGKRLPASLMSERVHAFHFEYEKTVAELMEVLSDKGIEKNGGNQLLAFAIFNPYSGGYRILMKQTSFRAELLLQSPGYWPRDSNYPGDHQYSRDLNRSVRMQSAIEGGTLEVTVSSDAASRSSEEALGLLSSSEELPTMAELSIVKGSGDIEAEEPSTSGLKTFSRNGSTRKSDKRKREQLDSTLTTSAKKQKKREPLKVTTFFEKNSSSDGGSDFNDETFDHLVVVSSEEEKAPKKKVLPRPKVLSKIVRPYNKKRAEKKKSKK</sequence>
<dbReference type="Proteomes" id="UP001158576">
    <property type="component" value="Chromosome PAR"/>
</dbReference>
<organism evidence="2 3">
    <name type="scientific">Oikopleura dioica</name>
    <name type="common">Tunicate</name>
    <dbReference type="NCBI Taxonomy" id="34765"/>
    <lineage>
        <taxon>Eukaryota</taxon>
        <taxon>Metazoa</taxon>
        <taxon>Chordata</taxon>
        <taxon>Tunicata</taxon>
        <taxon>Appendicularia</taxon>
        <taxon>Copelata</taxon>
        <taxon>Oikopleuridae</taxon>
        <taxon>Oikopleura</taxon>
    </lineage>
</organism>
<dbReference type="EMBL" id="OU015568">
    <property type="protein sequence ID" value="CAG5082038.1"/>
    <property type="molecule type" value="Genomic_DNA"/>
</dbReference>
<protein>
    <submittedName>
        <fullName evidence="2">Oidioi.mRNA.OKI2018_I69.PAR.g10020.t1.cds</fullName>
    </submittedName>
</protein>
<proteinExistence type="predicted"/>
<name>A0ABN7RSV8_OIKDI</name>